<gene>
    <name evidence="7" type="ORF">EGYM00392_LOCUS29932</name>
</gene>
<keyword evidence="2 5" id="KW-0812">Transmembrane</keyword>
<sequence>MGCQRSMAVLLLFSAGTLACGALGNNATGLYIIHLLIGFGGATFVPCQLWCTQMFTGKIVGQANTRAGGWGNLGGGVSQATAPGLYQMFKAFGLNESAAWRVSLQIPLPSGSSLLFS</sequence>
<evidence type="ECO:0000256" key="4">
    <source>
        <dbReference type="ARBA" id="ARBA00023136"/>
    </source>
</evidence>
<evidence type="ECO:0008006" key="8">
    <source>
        <dbReference type="Google" id="ProtNLM"/>
    </source>
</evidence>
<feature type="chain" id="PRO_5031526744" description="Major facilitator superfamily (MFS) profile domain-containing protein" evidence="6">
    <location>
        <begin position="20"/>
        <end position="117"/>
    </location>
</feature>
<evidence type="ECO:0000313" key="7">
    <source>
        <dbReference type="EMBL" id="CAD9018819.1"/>
    </source>
</evidence>
<dbReference type="GO" id="GO:0016020">
    <property type="term" value="C:membrane"/>
    <property type="evidence" value="ECO:0007669"/>
    <property type="project" value="UniProtKB-SubCell"/>
</dbReference>
<dbReference type="InterPro" id="IPR036259">
    <property type="entry name" value="MFS_trans_sf"/>
</dbReference>
<dbReference type="PROSITE" id="PS51257">
    <property type="entry name" value="PROKAR_LIPOPROTEIN"/>
    <property type="match status" value="1"/>
</dbReference>
<comment type="subcellular location">
    <subcellularLocation>
        <location evidence="1">Membrane</location>
        <topology evidence="1">Multi-pass membrane protein</topology>
    </subcellularLocation>
</comment>
<keyword evidence="4 5" id="KW-0472">Membrane</keyword>
<keyword evidence="6" id="KW-0732">Signal</keyword>
<evidence type="ECO:0000256" key="6">
    <source>
        <dbReference type="SAM" id="SignalP"/>
    </source>
</evidence>
<evidence type="ECO:0000256" key="5">
    <source>
        <dbReference type="SAM" id="Phobius"/>
    </source>
</evidence>
<evidence type="ECO:0000256" key="2">
    <source>
        <dbReference type="ARBA" id="ARBA00022692"/>
    </source>
</evidence>
<dbReference type="SUPFAM" id="SSF103473">
    <property type="entry name" value="MFS general substrate transporter"/>
    <property type="match status" value="1"/>
</dbReference>
<keyword evidence="3 5" id="KW-1133">Transmembrane helix</keyword>
<evidence type="ECO:0000256" key="3">
    <source>
        <dbReference type="ARBA" id="ARBA00022989"/>
    </source>
</evidence>
<dbReference type="PANTHER" id="PTHR23515">
    <property type="entry name" value="HIGH-AFFINITY NITRATE TRANSPORTER 2.3"/>
    <property type="match status" value="1"/>
</dbReference>
<dbReference type="EMBL" id="HBGA01080297">
    <property type="protein sequence ID" value="CAD9018819.1"/>
    <property type="molecule type" value="Transcribed_RNA"/>
</dbReference>
<dbReference type="AlphaFoldDB" id="A0A7S1NGT6"/>
<feature type="signal peptide" evidence="6">
    <location>
        <begin position="1"/>
        <end position="19"/>
    </location>
</feature>
<dbReference type="InterPro" id="IPR044772">
    <property type="entry name" value="NO3_transporter"/>
</dbReference>
<accession>A0A7S1NGT6</accession>
<protein>
    <recommendedName>
        <fullName evidence="8">Major facilitator superfamily (MFS) profile domain-containing protein</fullName>
    </recommendedName>
</protein>
<name>A0A7S1NGT6_9EUGL</name>
<organism evidence="7">
    <name type="scientific">Eutreptiella gymnastica</name>
    <dbReference type="NCBI Taxonomy" id="73025"/>
    <lineage>
        <taxon>Eukaryota</taxon>
        <taxon>Discoba</taxon>
        <taxon>Euglenozoa</taxon>
        <taxon>Euglenida</taxon>
        <taxon>Spirocuta</taxon>
        <taxon>Euglenophyceae</taxon>
        <taxon>Eutreptiales</taxon>
        <taxon>Eutreptiaceae</taxon>
        <taxon>Eutreptiella</taxon>
    </lineage>
</organism>
<proteinExistence type="predicted"/>
<feature type="transmembrane region" description="Helical" evidence="5">
    <location>
        <begin position="31"/>
        <end position="51"/>
    </location>
</feature>
<reference evidence="7" key="1">
    <citation type="submission" date="2021-01" db="EMBL/GenBank/DDBJ databases">
        <authorList>
            <person name="Corre E."/>
            <person name="Pelletier E."/>
            <person name="Niang G."/>
            <person name="Scheremetjew M."/>
            <person name="Finn R."/>
            <person name="Kale V."/>
            <person name="Holt S."/>
            <person name="Cochrane G."/>
            <person name="Meng A."/>
            <person name="Brown T."/>
            <person name="Cohen L."/>
        </authorList>
    </citation>
    <scope>NUCLEOTIDE SEQUENCE</scope>
    <source>
        <strain evidence="7">NIES-381</strain>
    </source>
</reference>
<dbReference type="Gene3D" id="1.20.1250.20">
    <property type="entry name" value="MFS general substrate transporter like domains"/>
    <property type="match status" value="1"/>
</dbReference>
<dbReference type="GO" id="GO:0015112">
    <property type="term" value="F:nitrate transmembrane transporter activity"/>
    <property type="evidence" value="ECO:0007669"/>
    <property type="project" value="InterPro"/>
</dbReference>
<evidence type="ECO:0000256" key="1">
    <source>
        <dbReference type="ARBA" id="ARBA00004141"/>
    </source>
</evidence>